<feature type="coiled-coil region" evidence="1">
    <location>
        <begin position="94"/>
        <end position="146"/>
    </location>
</feature>
<dbReference type="InterPro" id="IPR000160">
    <property type="entry name" value="GGDEF_dom"/>
</dbReference>
<sequence length="352" mass="37284">MQGERTRRLRALLHGERATVGQQPCPQRALLVVHGISSTALAFDGQSLTRERSPRLPTPLLVQALAALSAPALTGATALGLRLRRRGEQAAAREARLHERVAELEARCAELERTASCDPLTGVWNYRHLQLTLDREIERARRAERAGRQDGPRPLAVLLLEIAGFDAVIAEHGRARAGAILRDLAQRLAMEIRRADTLGRYSGQEFLVVLPDTGAEGAAQVAERLVWSVRRHLLLDWSSGPREPRPAGGNGLTAAVGVAVLPGDGTHAAVLLRAADKALADARAAGGDCWRGTSPPHLSQPLTSRADNGPAAERDRSGKPGSLSPCAGGDPLAQPVISQTPATVAGPGDGLS</sequence>
<protein>
    <submittedName>
        <fullName evidence="4">GGDEF domain-containing protein</fullName>
    </submittedName>
</protein>
<evidence type="ECO:0000259" key="3">
    <source>
        <dbReference type="PROSITE" id="PS50887"/>
    </source>
</evidence>
<organism evidence="4 5">
    <name type="scientific">Streptomyces kaniharaensis</name>
    <dbReference type="NCBI Taxonomy" id="212423"/>
    <lineage>
        <taxon>Bacteria</taxon>
        <taxon>Bacillati</taxon>
        <taxon>Actinomycetota</taxon>
        <taxon>Actinomycetes</taxon>
        <taxon>Kitasatosporales</taxon>
        <taxon>Streptomycetaceae</taxon>
        <taxon>Streptomyces</taxon>
    </lineage>
</organism>
<feature type="domain" description="GGDEF" evidence="3">
    <location>
        <begin position="153"/>
        <end position="295"/>
    </location>
</feature>
<feature type="compositionally biased region" description="Polar residues" evidence="2">
    <location>
        <begin position="296"/>
        <end position="306"/>
    </location>
</feature>
<feature type="region of interest" description="Disordered" evidence="2">
    <location>
        <begin position="287"/>
        <end position="352"/>
    </location>
</feature>
<keyword evidence="1" id="KW-0175">Coiled coil</keyword>
<dbReference type="InterPro" id="IPR050469">
    <property type="entry name" value="Diguanylate_Cyclase"/>
</dbReference>
<dbReference type="Gene3D" id="3.30.70.270">
    <property type="match status" value="1"/>
</dbReference>
<dbReference type="SMART" id="SM00267">
    <property type="entry name" value="GGDEF"/>
    <property type="match status" value="1"/>
</dbReference>
<evidence type="ECO:0000256" key="2">
    <source>
        <dbReference type="SAM" id="MobiDB-lite"/>
    </source>
</evidence>
<dbReference type="PANTHER" id="PTHR45138">
    <property type="entry name" value="REGULATORY COMPONENTS OF SENSORY TRANSDUCTION SYSTEM"/>
    <property type="match status" value="1"/>
</dbReference>
<dbReference type="Pfam" id="PF00990">
    <property type="entry name" value="GGDEF"/>
    <property type="match status" value="1"/>
</dbReference>
<evidence type="ECO:0000313" key="4">
    <source>
        <dbReference type="EMBL" id="MQS13695.1"/>
    </source>
</evidence>
<keyword evidence="5" id="KW-1185">Reference proteome</keyword>
<evidence type="ECO:0000313" key="5">
    <source>
        <dbReference type="Proteomes" id="UP000450000"/>
    </source>
</evidence>
<dbReference type="GO" id="GO:0043709">
    <property type="term" value="P:cell adhesion involved in single-species biofilm formation"/>
    <property type="evidence" value="ECO:0007669"/>
    <property type="project" value="TreeGrafter"/>
</dbReference>
<accession>A0A6N7KSB0</accession>
<dbReference type="InterPro" id="IPR029787">
    <property type="entry name" value="Nucleotide_cyclase"/>
</dbReference>
<dbReference type="EMBL" id="WBOF01000001">
    <property type="protein sequence ID" value="MQS13695.1"/>
    <property type="molecule type" value="Genomic_DNA"/>
</dbReference>
<dbReference type="GO" id="GO:0052621">
    <property type="term" value="F:diguanylate cyclase activity"/>
    <property type="evidence" value="ECO:0007669"/>
    <property type="project" value="TreeGrafter"/>
</dbReference>
<reference evidence="4 5" key="1">
    <citation type="submission" date="2019-09" db="EMBL/GenBank/DDBJ databases">
        <title>Genome Sequences of Streptomyces kaniharaensis ATCC 21070.</title>
        <authorList>
            <person name="Zhu W."/>
            <person name="De Crecy-Lagard V."/>
            <person name="Richards N.G."/>
        </authorList>
    </citation>
    <scope>NUCLEOTIDE SEQUENCE [LARGE SCALE GENOMIC DNA]</scope>
    <source>
        <strain evidence="4 5">SF-557</strain>
    </source>
</reference>
<dbReference type="PROSITE" id="PS50887">
    <property type="entry name" value="GGDEF"/>
    <property type="match status" value="1"/>
</dbReference>
<name>A0A6N7KSB0_9ACTN</name>
<gene>
    <name evidence="4" type="ORF">F7Q99_15810</name>
</gene>
<dbReference type="SUPFAM" id="SSF55073">
    <property type="entry name" value="Nucleotide cyclase"/>
    <property type="match status" value="1"/>
</dbReference>
<dbReference type="GO" id="GO:0005886">
    <property type="term" value="C:plasma membrane"/>
    <property type="evidence" value="ECO:0007669"/>
    <property type="project" value="TreeGrafter"/>
</dbReference>
<dbReference type="PANTHER" id="PTHR45138:SF9">
    <property type="entry name" value="DIGUANYLATE CYCLASE DGCM-RELATED"/>
    <property type="match status" value="1"/>
</dbReference>
<dbReference type="Proteomes" id="UP000450000">
    <property type="component" value="Unassembled WGS sequence"/>
</dbReference>
<dbReference type="CDD" id="cd01949">
    <property type="entry name" value="GGDEF"/>
    <property type="match status" value="1"/>
</dbReference>
<proteinExistence type="predicted"/>
<dbReference type="NCBIfam" id="TIGR00254">
    <property type="entry name" value="GGDEF"/>
    <property type="match status" value="1"/>
</dbReference>
<comment type="caution">
    <text evidence="4">The sequence shown here is derived from an EMBL/GenBank/DDBJ whole genome shotgun (WGS) entry which is preliminary data.</text>
</comment>
<dbReference type="AlphaFoldDB" id="A0A6N7KSB0"/>
<dbReference type="GO" id="GO:1902201">
    <property type="term" value="P:negative regulation of bacterial-type flagellum-dependent cell motility"/>
    <property type="evidence" value="ECO:0007669"/>
    <property type="project" value="TreeGrafter"/>
</dbReference>
<evidence type="ECO:0000256" key="1">
    <source>
        <dbReference type="SAM" id="Coils"/>
    </source>
</evidence>
<dbReference type="InterPro" id="IPR043128">
    <property type="entry name" value="Rev_trsase/Diguanyl_cyclase"/>
</dbReference>
<dbReference type="OrthoDB" id="23692at2"/>